<gene>
    <name evidence="1" type="ORF">ElP_74050</name>
</gene>
<proteinExistence type="predicted"/>
<keyword evidence="2" id="KW-1185">Reference proteome</keyword>
<geneLocation type="plasmid" evidence="2">
    <name>pelp_2</name>
</geneLocation>
<protein>
    <submittedName>
        <fullName evidence="1">Uncharacterized protein</fullName>
    </submittedName>
</protein>
<evidence type="ECO:0000313" key="1">
    <source>
        <dbReference type="EMBL" id="QDV39438.1"/>
    </source>
</evidence>
<dbReference type="Proteomes" id="UP000317835">
    <property type="component" value="Plasmid pElP_2"/>
</dbReference>
<organism evidence="1 2">
    <name type="scientific">Tautonia plasticadhaerens</name>
    <dbReference type="NCBI Taxonomy" id="2527974"/>
    <lineage>
        <taxon>Bacteria</taxon>
        <taxon>Pseudomonadati</taxon>
        <taxon>Planctomycetota</taxon>
        <taxon>Planctomycetia</taxon>
        <taxon>Isosphaerales</taxon>
        <taxon>Isosphaeraceae</taxon>
        <taxon>Tautonia</taxon>
    </lineage>
</organism>
<sequence length="44" mass="5024">MIDPFGPIALNRQKVQSIRDAITQNEGIQPIIRAISQKHRNARK</sequence>
<name>A0A518HF47_9BACT</name>
<evidence type="ECO:0000313" key="2">
    <source>
        <dbReference type="Proteomes" id="UP000317835"/>
    </source>
</evidence>
<reference evidence="1 2" key="1">
    <citation type="submission" date="2019-02" db="EMBL/GenBank/DDBJ databases">
        <title>Deep-cultivation of Planctomycetes and their phenomic and genomic characterization uncovers novel biology.</title>
        <authorList>
            <person name="Wiegand S."/>
            <person name="Jogler M."/>
            <person name="Boedeker C."/>
            <person name="Pinto D."/>
            <person name="Vollmers J."/>
            <person name="Rivas-Marin E."/>
            <person name="Kohn T."/>
            <person name="Peeters S.H."/>
            <person name="Heuer A."/>
            <person name="Rast P."/>
            <person name="Oberbeckmann S."/>
            <person name="Bunk B."/>
            <person name="Jeske O."/>
            <person name="Meyerdierks A."/>
            <person name="Storesund J.E."/>
            <person name="Kallscheuer N."/>
            <person name="Luecker S."/>
            <person name="Lage O.M."/>
            <person name="Pohl T."/>
            <person name="Merkel B.J."/>
            <person name="Hornburger P."/>
            <person name="Mueller R.-W."/>
            <person name="Bruemmer F."/>
            <person name="Labrenz M."/>
            <person name="Spormann A.M."/>
            <person name="Op den Camp H."/>
            <person name="Overmann J."/>
            <person name="Amann R."/>
            <person name="Jetten M.S.M."/>
            <person name="Mascher T."/>
            <person name="Medema M.H."/>
            <person name="Devos D.P."/>
            <person name="Kaster A.-K."/>
            <person name="Ovreas L."/>
            <person name="Rohde M."/>
            <person name="Galperin M.Y."/>
            <person name="Jogler C."/>
        </authorList>
    </citation>
    <scope>NUCLEOTIDE SEQUENCE [LARGE SCALE GENOMIC DNA]</scope>
    <source>
        <strain evidence="1 2">ElP</strain>
        <plasmid evidence="2">pelp_2</plasmid>
    </source>
</reference>
<accession>A0A518HF47</accession>
<dbReference type="AlphaFoldDB" id="A0A518HF47"/>
<dbReference type="EMBL" id="CP036428">
    <property type="protein sequence ID" value="QDV39438.1"/>
    <property type="molecule type" value="Genomic_DNA"/>
</dbReference>
<keyword evidence="1" id="KW-0614">Plasmid</keyword>
<dbReference type="KEGG" id="tpla:ElP_74050"/>